<organism evidence="5 6">
    <name type="scientific">Molorchus minor</name>
    <dbReference type="NCBI Taxonomy" id="1323400"/>
    <lineage>
        <taxon>Eukaryota</taxon>
        <taxon>Metazoa</taxon>
        <taxon>Ecdysozoa</taxon>
        <taxon>Arthropoda</taxon>
        <taxon>Hexapoda</taxon>
        <taxon>Insecta</taxon>
        <taxon>Pterygota</taxon>
        <taxon>Neoptera</taxon>
        <taxon>Endopterygota</taxon>
        <taxon>Coleoptera</taxon>
        <taxon>Polyphaga</taxon>
        <taxon>Cucujiformia</taxon>
        <taxon>Chrysomeloidea</taxon>
        <taxon>Cerambycidae</taxon>
        <taxon>Lamiinae</taxon>
        <taxon>Monochamini</taxon>
        <taxon>Molorchus</taxon>
    </lineage>
</organism>
<keyword evidence="6" id="KW-1185">Reference proteome</keyword>
<dbReference type="InterPro" id="IPR008733">
    <property type="entry name" value="PEX11"/>
</dbReference>
<evidence type="ECO:0000256" key="4">
    <source>
        <dbReference type="ARBA" id="ARBA00046271"/>
    </source>
</evidence>
<dbReference type="PANTHER" id="PTHR12652">
    <property type="entry name" value="PEROXISOMAL BIOGENESIS FACTOR 11"/>
    <property type="match status" value="1"/>
</dbReference>
<comment type="caution">
    <text evidence="5">The sequence shown here is derived from an EMBL/GenBank/DDBJ whole genome shotgun (WGS) entry which is preliminary data.</text>
</comment>
<evidence type="ECO:0000313" key="6">
    <source>
        <dbReference type="Proteomes" id="UP001162164"/>
    </source>
</evidence>
<dbReference type="EMBL" id="JAPWTJ010000773">
    <property type="protein sequence ID" value="KAJ8975738.1"/>
    <property type="molecule type" value="Genomic_DNA"/>
</dbReference>
<protein>
    <recommendedName>
        <fullName evidence="7">MULE transposase domain-containing protein</fullName>
    </recommendedName>
</protein>
<keyword evidence="1" id="KW-0962">Peroxisome biogenesis</keyword>
<dbReference type="Pfam" id="PF05648">
    <property type="entry name" value="PEX11"/>
    <property type="match status" value="1"/>
</dbReference>
<sequence>MSDMAEMFFNAWFGVMGAPYPQHLFCSWHVDRAWQSNLNKISDKDKRAVIYKILKILQQETPESKFASALSNALSYMCNNEDTKQFGEYFANTYSHNFKKWAYCFRKEASINTNMHLESMHKVIKYFYLERKTVKRLDKGLNVVLKYVRDKSVERIIRLSKGGHTKQTRLLSQNHKEALKNSDEYIILKNDTNWNISKSENTSYTIHQVLQSKCCEQICLFCEACNHMFSCTFRKLLRFGRFGESLYATLPLFEQEDVTVRYTLILSKIANSLFLLADHILWLGRADLYTINTEKWGRISNKYWLYSITMNLVRDFYEISQIMKFNRRSIVPKKGVNSFSDILQVITKTYIIFKANQNIDTPNYHQELLAFLE</sequence>
<evidence type="ECO:0000256" key="3">
    <source>
        <dbReference type="ARBA" id="ARBA00023140"/>
    </source>
</evidence>
<keyword evidence="2" id="KW-0472">Membrane</keyword>
<evidence type="ECO:0000256" key="2">
    <source>
        <dbReference type="ARBA" id="ARBA00023136"/>
    </source>
</evidence>
<gene>
    <name evidence="5" type="ORF">NQ317_016512</name>
</gene>
<accession>A0ABQ9JC18</accession>
<keyword evidence="3" id="KW-0576">Peroxisome</keyword>
<comment type="subcellular location">
    <subcellularLocation>
        <location evidence="4">Peroxisome membrane</location>
    </subcellularLocation>
</comment>
<dbReference type="PANTHER" id="PTHR12652:SF50">
    <property type="entry name" value="PEROXIN 11"/>
    <property type="match status" value="1"/>
</dbReference>
<evidence type="ECO:0000256" key="1">
    <source>
        <dbReference type="ARBA" id="ARBA00022593"/>
    </source>
</evidence>
<evidence type="ECO:0000313" key="5">
    <source>
        <dbReference type="EMBL" id="KAJ8975738.1"/>
    </source>
</evidence>
<proteinExistence type="predicted"/>
<reference evidence="5" key="1">
    <citation type="journal article" date="2023" name="Insect Mol. Biol.">
        <title>Genome sequencing provides insights into the evolution of gene families encoding plant cell wall-degrading enzymes in longhorned beetles.</title>
        <authorList>
            <person name="Shin N.R."/>
            <person name="Okamura Y."/>
            <person name="Kirsch R."/>
            <person name="Pauchet Y."/>
        </authorList>
    </citation>
    <scope>NUCLEOTIDE SEQUENCE</scope>
    <source>
        <strain evidence="5">MMC_N1</strain>
    </source>
</reference>
<dbReference type="Proteomes" id="UP001162164">
    <property type="component" value="Unassembled WGS sequence"/>
</dbReference>
<evidence type="ECO:0008006" key="7">
    <source>
        <dbReference type="Google" id="ProtNLM"/>
    </source>
</evidence>
<name>A0ABQ9JC18_9CUCU</name>